<dbReference type="EMBL" id="MSFU01000050">
    <property type="protein sequence ID" value="PWY61994.1"/>
    <property type="molecule type" value="Genomic_DNA"/>
</dbReference>
<gene>
    <name evidence="1" type="ORF">BO83DRAFT_206866</name>
</gene>
<name>A0A317UIS7_ASPEC</name>
<evidence type="ECO:0000313" key="1">
    <source>
        <dbReference type="EMBL" id="PWY61994.1"/>
    </source>
</evidence>
<evidence type="ECO:0000313" key="2">
    <source>
        <dbReference type="Proteomes" id="UP000246171"/>
    </source>
</evidence>
<dbReference type="RefSeq" id="XP_025382003.1">
    <property type="nucleotide sequence ID" value="XM_025526683.1"/>
</dbReference>
<reference evidence="1" key="1">
    <citation type="submission" date="2016-12" db="EMBL/GenBank/DDBJ databases">
        <title>The genomes of Aspergillus section Nigri reveals drivers in fungal speciation.</title>
        <authorList>
            <consortium name="DOE Joint Genome Institute"/>
            <person name="Vesth T.C."/>
            <person name="Nybo J."/>
            <person name="Theobald S."/>
            <person name="Brandl J."/>
            <person name="Frisvad J.C."/>
            <person name="Nielsen K.F."/>
            <person name="Lyhne E.K."/>
            <person name="Kogle M.E."/>
            <person name="Kuo A."/>
            <person name="Riley R."/>
            <person name="Clum A."/>
            <person name="Nolan M."/>
            <person name="Lipzen A."/>
            <person name="Salamov A."/>
            <person name="Henrissat B."/>
            <person name="Wiebenga A."/>
            <person name="De vries R.P."/>
            <person name="Grigoriev I.V."/>
            <person name="Mortensen U.H."/>
            <person name="Andersen M.R."/>
            <person name="Baker S.E."/>
        </authorList>
    </citation>
    <scope>NUCLEOTIDE SEQUENCE</scope>
    <source>
        <strain evidence="1">CBS 122712</strain>
    </source>
</reference>
<sequence>MRDIFGFVNVSAERHGVWCRRSVQVYYSSQLSTRSGLPLFAWWSRTSQPSAGSITEYKVKHIEDGWGARLSLEP</sequence>
<accession>A0A317UIS7</accession>
<comment type="caution">
    <text evidence="1">The sequence shown here is derived from an EMBL/GenBank/DDBJ whole genome shotgun (WGS) entry which is preliminary data.</text>
</comment>
<protein>
    <submittedName>
        <fullName evidence="1">Uncharacterized protein</fullName>
    </submittedName>
</protein>
<keyword evidence="2" id="KW-1185">Reference proteome</keyword>
<organism evidence="1 2">
    <name type="scientific">Aspergillus eucalypticola (strain CBS 122712 / IBT 29274)</name>
    <dbReference type="NCBI Taxonomy" id="1448314"/>
    <lineage>
        <taxon>Eukaryota</taxon>
        <taxon>Fungi</taxon>
        <taxon>Dikarya</taxon>
        <taxon>Ascomycota</taxon>
        <taxon>Pezizomycotina</taxon>
        <taxon>Eurotiomycetes</taxon>
        <taxon>Eurotiomycetidae</taxon>
        <taxon>Eurotiales</taxon>
        <taxon>Aspergillaceae</taxon>
        <taxon>Aspergillus</taxon>
        <taxon>Aspergillus subgen. Circumdati</taxon>
    </lineage>
</organism>
<proteinExistence type="predicted"/>
<dbReference type="Proteomes" id="UP000246171">
    <property type="component" value="Unassembled WGS sequence"/>
</dbReference>
<dbReference type="VEuPathDB" id="FungiDB:BO83DRAFT_206866"/>
<dbReference type="AlphaFoldDB" id="A0A317UIS7"/>
<dbReference type="GeneID" id="37048645"/>